<protein>
    <submittedName>
        <fullName evidence="1">Uncharacterized protein</fullName>
    </submittedName>
</protein>
<evidence type="ECO:0000313" key="1">
    <source>
        <dbReference type="EMBL" id="EPR67355.1"/>
    </source>
</evidence>
<sequence length="85" mass="9241">MIKAGVSHTLTCIGFLMTFNIIKIKVIYHQLLSPHDDNTVSDKSSGTSGIAIGAGRIAGLIEGGKNLPVFIREDELILPEFMEKK</sequence>
<reference evidence="1 2" key="1">
    <citation type="journal article" date="2013" name="Genome Announc.">
        <title>Draft Genome Sequence of Cyclobacterium qasimii Strain M12-11BT, Isolated from Arctic Marine Sediment.</title>
        <authorList>
            <person name="Shivaji S."/>
            <person name="Ara S."/>
            <person name="Singh A."/>
            <person name="Kumar Pinnaka A."/>
        </authorList>
    </citation>
    <scope>NUCLEOTIDE SEQUENCE [LARGE SCALE GENOMIC DNA]</scope>
    <source>
        <strain evidence="1 2">M12-11B</strain>
    </source>
</reference>
<gene>
    <name evidence="1" type="ORF">ADICYQ_3628</name>
</gene>
<evidence type="ECO:0000313" key="2">
    <source>
        <dbReference type="Proteomes" id="UP000014974"/>
    </source>
</evidence>
<dbReference type="Proteomes" id="UP000014974">
    <property type="component" value="Unassembled WGS sequence"/>
</dbReference>
<accession>S7VAV5</accession>
<organism evidence="1 2">
    <name type="scientific">Cyclobacterium qasimii M12-11B</name>
    <dbReference type="NCBI Taxonomy" id="641524"/>
    <lineage>
        <taxon>Bacteria</taxon>
        <taxon>Pseudomonadati</taxon>
        <taxon>Bacteroidota</taxon>
        <taxon>Cytophagia</taxon>
        <taxon>Cytophagales</taxon>
        <taxon>Cyclobacteriaceae</taxon>
        <taxon>Cyclobacterium</taxon>
    </lineage>
</organism>
<name>S7VAV5_9BACT</name>
<comment type="caution">
    <text evidence="1">The sequence shown here is derived from an EMBL/GenBank/DDBJ whole genome shotgun (WGS) entry which is preliminary data.</text>
</comment>
<dbReference type="AlphaFoldDB" id="S7VAV5"/>
<proteinExistence type="predicted"/>
<dbReference type="EMBL" id="ATNM01000131">
    <property type="protein sequence ID" value="EPR67355.1"/>
    <property type="molecule type" value="Genomic_DNA"/>
</dbReference>